<proteinExistence type="predicted"/>
<dbReference type="PANTHER" id="PTHR42783">
    <property type="entry name" value="GLUTAMATE SYNTHASE [NADPH] SMALL CHAIN"/>
    <property type="match status" value="1"/>
</dbReference>
<dbReference type="InterPro" id="IPR028261">
    <property type="entry name" value="DPD_II"/>
</dbReference>
<dbReference type="EC" id="1.4.1.13" evidence="3"/>
<evidence type="ECO:0000313" key="4">
    <source>
        <dbReference type="Proteomes" id="UP000190973"/>
    </source>
</evidence>
<dbReference type="Pfam" id="PF07992">
    <property type="entry name" value="Pyr_redox_2"/>
    <property type="match status" value="1"/>
</dbReference>
<dbReference type="Gene3D" id="1.10.1060.10">
    <property type="entry name" value="Alpha-helical ferredoxin"/>
    <property type="match status" value="1"/>
</dbReference>
<dbReference type="EMBL" id="LZZI01000012">
    <property type="protein sequence ID" value="OOM63443.1"/>
    <property type="molecule type" value="Genomic_DNA"/>
</dbReference>
<dbReference type="GO" id="GO:0004355">
    <property type="term" value="F:glutamate synthase (NADPH) activity"/>
    <property type="evidence" value="ECO:0007669"/>
    <property type="project" value="UniProtKB-EC"/>
</dbReference>
<dbReference type="InterPro" id="IPR023753">
    <property type="entry name" value="FAD/NAD-binding_dom"/>
</dbReference>
<dbReference type="InterPro" id="IPR036188">
    <property type="entry name" value="FAD/NAD-bd_sf"/>
</dbReference>
<sequence length="401" mass="44435">MFLLDEANRCLLCKKPRCSANCPINTPIPEVISLCKEGKLKEAGEILFNNNPLSVICSIVCPHENQCEGNCIRGIKSEPIHFYEMEKEISEKYLDEVKFENVPKTKDRIAIIGGGPAGLTIAFILAKRGYRITIFDSKNKIGGVLRYGIPEYRLPNSLIDKLEDKLIELGVKIRPNTLIGPVISIDRLFEEDYKAIFIGTGVWNPRTLNIKGEALGNAHFAIDYLRSPETYRLSKRVAVIGAGNVAMDAARTAKRNSEVQEVTIFYRGNFDDMSATKKEIEEAKEEGIIFKLYRSPLEITEDGLKVINKEEDSEGGEEFFECDSTIIAISQSPRNNIVSNTTKLETNSSGLIIADEKGNTTRPGVFSSGDVVTGAKTVVEAVAYAKTVADAMEEYCESQNL</sequence>
<dbReference type="Proteomes" id="UP000190973">
    <property type="component" value="Unassembled WGS sequence"/>
</dbReference>
<dbReference type="GO" id="GO:0051536">
    <property type="term" value="F:iron-sulfur cluster binding"/>
    <property type="evidence" value="ECO:0007669"/>
    <property type="project" value="InterPro"/>
</dbReference>
<gene>
    <name evidence="3" type="primary">gltD_2</name>
    <name evidence="3" type="ORF">CLBCK_10070</name>
</gene>
<dbReference type="Pfam" id="PF14691">
    <property type="entry name" value="Fer4_20"/>
    <property type="match status" value="1"/>
</dbReference>
<accession>A0A1S8SD36</accession>
<evidence type="ECO:0000313" key="3">
    <source>
        <dbReference type="EMBL" id="OOM63443.1"/>
    </source>
</evidence>
<dbReference type="AlphaFoldDB" id="A0A1S8SD36"/>
<evidence type="ECO:0000259" key="1">
    <source>
        <dbReference type="Pfam" id="PF07992"/>
    </source>
</evidence>
<dbReference type="PANTHER" id="PTHR42783:SF3">
    <property type="entry name" value="GLUTAMATE SYNTHASE [NADPH] SMALL CHAIN-RELATED"/>
    <property type="match status" value="1"/>
</dbReference>
<evidence type="ECO:0000259" key="2">
    <source>
        <dbReference type="Pfam" id="PF14691"/>
    </source>
</evidence>
<keyword evidence="3" id="KW-0560">Oxidoreductase</keyword>
<organism evidence="3 4">
    <name type="scientific">Clostridium beijerinckii</name>
    <name type="common">Clostridium MP</name>
    <dbReference type="NCBI Taxonomy" id="1520"/>
    <lineage>
        <taxon>Bacteria</taxon>
        <taxon>Bacillati</taxon>
        <taxon>Bacillota</taxon>
        <taxon>Clostridia</taxon>
        <taxon>Eubacteriales</taxon>
        <taxon>Clostridiaceae</taxon>
        <taxon>Clostridium</taxon>
    </lineage>
</organism>
<protein>
    <submittedName>
        <fullName evidence="3">Glutamate synthase [NADPH] small chain</fullName>
        <ecNumber evidence="3">1.4.1.13</ecNumber>
    </submittedName>
</protein>
<dbReference type="SUPFAM" id="SSF51971">
    <property type="entry name" value="Nucleotide-binding domain"/>
    <property type="match status" value="1"/>
</dbReference>
<comment type="caution">
    <text evidence="3">The sequence shown here is derived from an EMBL/GenBank/DDBJ whole genome shotgun (WGS) entry which is preliminary data.</text>
</comment>
<dbReference type="PRINTS" id="PR00368">
    <property type="entry name" value="FADPNR"/>
</dbReference>
<dbReference type="SUPFAM" id="SSF46548">
    <property type="entry name" value="alpha-helical ferredoxin"/>
    <property type="match status" value="1"/>
</dbReference>
<reference evidence="3 4" key="1">
    <citation type="submission" date="2016-05" db="EMBL/GenBank/DDBJ databases">
        <title>Microbial solvent formation.</title>
        <authorList>
            <person name="Poehlein A."/>
            <person name="Montoya Solano J.D."/>
            <person name="Flitsch S."/>
            <person name="Krabben P."/>
            <person name="Duerre P."/>
            <person name="Daniel R."/>
        </authorList>
    </citation>
    <scope>NUCLEOTIDE SEQUENCE [LARGE SCALE GENOMIC DNA]</scope>
    <source>
        <strain evidence="3 4">DSM 53</strain>
    </source>
</reference>
<dbReference type="PRINTS" id="PR00469">
    <property type="entry name" value="PNDRDTASEII"/>
</dbReference>
<feature type="domain" description="Dihydroprymidine dehydrogenase" evidence="2">
    <location>
        <begin position="5"/>
        <end position="93"/>
    </location>
</feature>
<dbReference type="InterPro" id="IPR009051">
    <property type="entry name" value="Helical_ferredxn"/>
</dbReference>
<name>A0A1S8SD36_CLOBE</name>
<dbReference type="Gene3D" id="3.50.50.60">
    <property type="entry name" value="FAD/NAD(P)-binding domain"/>
    <property type="match status" value="2"/>
</dbReference>
<feature type="domain" description="FAD/NAD(P)-binding" evidence="1">
    <location>
        <begin position="108"/>
        <end position="383"/>
    </location>
</feature>